<keyword evidence="2" id="KW-1185">Reference proteome</keyword>
<organism evidence="1 2">
    <name type="scientific">Leptospira weilii serovar Ranarum str. ICFT</name>
    <dbReference type="NCBI Taxonomy" id="1218598"/>
    <lineage>
        <taxon>Bacteria</taxon>
        <taxon>Pseudomonadati</taxon>
        <taxon>Spirochaetota</taxon>
        <taxon>Spirochaetia</taxon>
        <taxon>Leptospirales</taxon>
        <taxon>Leptospiraceae</taxon>
        <taxon>Leptospira</taxon>
    </lineage>
</organism>
<dbReference type="Proteomes" id="UP000012313">
    <property type="component" value="Unassembled WGS sequence"/>
</dbReference>
<protein>
    <submittedName>
        <fullName evidence="1">Uncharacterized protein</fullName>
    </submittedName>
</protein>
<reference evidence="1" key="1">
    <citation type="submission" date="2013-03" db="EMBL/GenBank/DDBJ databases">
        <authorList>
            <person name="Harkins D.M."/>
            <person name="Durkin A.S."/>
            <person name="Brinkac L.M."/>
            <person name="Haft D.H."/>
            <person name="Selengut J.D."/>
            <person name="Sanka R."/>
            <person name="DePew J."/>
            <person name="Purushe J."/>
            <person name="Hartskeerl R.A."/>
            <person name="Ahmed A."/>
            <person name="van der Linden H."/>
            <person name="Goris M.G.A."/>
            <person name="Vinetz J.M."/>
            <person name="Sutton G.G."/>
            <person name="Nierman W.C."/>
            <person name="Fouts D.E."/>
        </authorList>
    </citation>
    <scope>NUCLEOTIDE SEQUENCE [LARGE SCALE GENOMIC DNA]</scope>
    <source>
        <strain evidence="1">ICFT</strain>
    </source>
</reference>
<comment type="caution">
    <text evidence="1">The sequence shown here is derived from an EMBL/GenBank/DDBJ whole genome shotgun (WGS) entry which is preliminary data.</text>
</comment>
<evidence type="ECO:0000313" key="2">
    <source>
        <dbReference type="Proteomes" id="UP000012313"/>
    </source>
</evidence>
<gene>
    <name evidence="1" type="ORF">LEP1GSC060_2171</name>
</gene>
<dbReference type="STRING" id="1218598.LEP1GSC060_2171"/>
<evidence type="ECO:0000313" key="1">
    <source>
        <dbReference type="EMBL" id="EMY76621.1"/>
    </source>
</evidence>
<dbReference type="AlphaFoldDB" id="N1W8S8"/>
<sequence length="43" mass="5149">MFWVRADSRYPEVSKIFKKQNVDFVAVPSMSFRTTPRPRFGRL</sequence>
<proteinExistence type="predicted"/>
<accession>N1W8S8</accession>
<name>N1W8S8_9LEPT</name>
<dbReference type="EMBL" id="AOHC02000044">
    <property type="protein sequence ID" value="EMY76621.1"/>
    <property type="molecule type" value="Genomic_DNA"/>
</dbReference>